<sequence length="130" mass="14541">MSFKVPIPPNAQRLKRSCQVCRAARAQRDTRDTGEDATHGRNVAHRGRGERREGCAGEHKNKLKKRVAGCLVFHSQTSNTARVGLRRTRDLLARKESILDPQKLRSPFSFCCFKPEEGARGEPVGGMLTQ</sequence>
<organism evidence="2 3">
    <name type="scientific">Batillaria attramentaria</name>
    <dbReference type="NCBI Taxonomy" id="370345"/>
    <lineage>
        <taxon>Eukaryota</taxon>
        <taxon>Metazoa</taxon>
        <taxon>Spiralia</taxon>
        <taxon>Lophotrochozoa</taxon>
        <taxon>Mollusca</taxon>
        <taxon>Gastropoda</taxon>
        <taxon>Caenogastropoda</taxon>
        <taxon>Sorbeoconcha</taxon>
        <taxon>Cerithioidea</taxon>
        <taxon>Batillariidae</taxon>
        <taxon>Batillaria</taxon>
    </lineage>
</organism>
<comment type="caution">
    <text evidence="2">The sequence shown here is derived from an EMBL/GenBank/DDBJ whole genome shotgun (WGS) entry which is preliminary data.</text>
</comment>
<gene>
    <name evidence="2" type="ORF">BaRGS_00007765</name>
</gene>
<evidence type="ECO:0000313" key="2">
    <source>
        <dbReference type="EMBL" id="KAK7500885.1"/>
    </source>
</evidence>
<evidence type="ECO:0000256" key="1">
    <source>
        <dbReference type="SAM" id="MobiDB-lite"/>
    </source>
</evidence>
<feature type="compositionally biased region" description="Basic and acidic residues" evidence="1">
    <location>
        <begin position="50"/>
        <end position="60"/>
    </location>
</feature>
<reference evidence="2 3" key="1">
    <citation type="journal article" date="2023" name="Sci. Data">
        <title>Genome assembly of the Korean intertidal mud-creeper Batillaria attramentaria.</title>
        <authorList>
            <person name="Patra A.K."/>
            <person name="Ho P.T."/>
            <person name="Jun S."/>
            <person name="Lee S.J."/>
            <person name="Kim Y."/>
            <person name="Won Y.J."/>
        </authorList>
    </citation>
    <scope>NUCLEOTIDE SEQUENCE [LARGE SCALE GENOMIC DNA]</scope>
    <source>
        <strain evidence="2">Wonlab-2016</strain>
    </source>
</reference>
<dbReference type="EMBL" id="JACVVK020000034">
    <property type="protein sequence ID" value="KAK7500885.1"/>
    <property type="molecule type" value="Genomic_DNA"/>
</dbReference>
<feature type="compositionally biased region" description="Basic and acidic residues" evidence="1">
    <location>
        <begin position="26"/>
        <end position="39"/>
    </location>
</feature>
<evidence type="ECO:0000313" key="3">
    <source>
        <dbReference type="Proteomes" id="UP001519460"/>
    </source>
</evidence>
<feature type="region of interest" description="Disordered" evidence="1">
    <location>
        <begin position="25"/>
        <end position="60"/>
    </location>
</feature>
<accession>A0ABD0LN00</accession>
<dbReference type="AlphaFoldDB" id="A0ABD0LN00"/>
<proteinExistence type="predicted"/>
<keyword evidence="3" id="KW-1185">Reference proteome</keyword>
<dbReference type="Proteomes" id="UP001519460">
    <property type="component" value="Unassembled WGS sequence"/>
</dbReference>
<protein>
    <submittedName>
        <fullName evidence="2">Uncharacterized protein</fullName>
    </submittedName>
</protein>
<name>A0ABD0LN00_9CAEN</name>